<dbReference type="SUPFAM" id="SSF49503">
    <property type="entry name" value="Cupredoxins"/>
    <property type="match status" value="1"/>
</dbReference>
<accession>A0A1F6CR79</accession>
<keyword evidence="1" id="KW-0472">Membrane</keyword>
<dbReference type="InterPro" id="IPR008972">
    <property type="entry name" value="Cupredoxin"/>
</dbReference>
<evidence type="ECO:0000313" key="3">
    <source>
        <dbReference type="Proteomes" id="UP000176445"/>
    </source>
</evidence>
<dbReference type="Gene3D" id="2.60.40.420">
    <property type="entry name" value="Cupredoxins - blue copper proteins"/>
    <property type="match status" value="1"/>
</dbReference>
<proteinExistence type="predicted"/>
<sequence>MQNTWIWIVIAVIVVGGGFWWWQSSQVPMADTGTPVGTIDDGTTPPPPPSVPSFATVTYGATGFSPSAVTIKKGGTVTWNNERTTEMWVATAQHPNHTVYSGTSRTAHCPDTSGAAFDQCAGGNNYTFKFEKVGTWNYHDHLNPAAFGSVTVVE</sequence>
<evidence type="ECO:0000256" key="1">
    <source>
        <dbReference type="SAM" id="Phobius"/>
    </source>
</evidence>
<reference evidence="2 3" key="1">
    <citation type="journal article" date="2016" name="Nat. Commun.">
        <title>Thousands of microbial genomes shed light on interconnected biogeochemical processes in an aquifer system.</title>
        <authorList>
            <person name="Anantharaman K."/>
            <person name="Brown C.T."/>
            <person name="Hug L.A."/>
            <person name="Sharon I."/>
            <person name="Castelle C.J."/>
            <person name="Probst A.J."/>
            <person name="Thomas B.C."/>
            <person name="Singh A."/>
            <person name="Wilkins M.J."/>
            <person name="Karaoz U."/>
            <person name="Brodie E.L."/>
            <person name="Williams K.H."/>
            <person name="Hubbard S.S."/>
            <person name="Banfield J.F."/>
        </authorList>
    </citation>
    <scope>NUCLEOTIDE SEQUENCE [LARGE SCALE GENOMIC DNA]</scope>
</reference>
<dbReference type="EMBL" id="MFKW01000022">
    <property type="protein sequence ID" value="OGG51590.1"/>
    <property type="molecule type" value="Genomic_DNA"/>
</dbReference>
<gene>
    <name evidence="2" type="ORF">A2704_06720</name>
</gene>
<name>A0A1F6CR79_9BACT</name>
<evidence type="ECO:0000313" key="2">
    <source>
        <dbReference type="EMBL" id="OGG51590.1"/>
    </source>
</evidence>
<feature type="transmembrane region" description="Helical" evidence="1">
    <location>
        <begin position="5"/>
        <end position="22"/>
    </location>
</feature>
<dbReference type="AlphaFoldDB" id="A0A1F6CR79"/>
<protein>
    <recommendedName>
        <fullName evidence="4">Blue (type 1) copper domain-containing protein</fullName>
    </recommendedName>
</protein>
<comment type="caution">
    <text evidence="2">The sequence shown here is derived from an EMBL/GenBank/DDBJ whole genome shotgun (WGS) entry which is preliminary data.</text>
</comment>
<keyword evidence="1" id="KW-0812">Transmembrane</keyword>
<evidence type="ECO:0008006" key="4">
    <source>
        <dbReference type="Google" id="ProtNLM"/>
    </source>
</evidence>
<keyword evidence="1" id="KW-1133">Transmembrane helix</keyword>
<organism evidence="2 3">
    <name type="scientific">Candidatus Kaiserbacteria bacterium RIFCSPHIGHO2_01_FULL_54_36b</name>
    <dbReference type="NCBI Taxonomy" id="1798483"/>
    <lineage>
        <taxon>Bacteria</taxon>
        <taxon>Candidatus Kaiseribacteriota</taxon>
    </lineage>
</organism>
<dbReference type="Proteomes" id="UP000176445">
    <property type="component" value="Unassembled WGS sequence"/>
</dbReference>